<evidence type="ECO:0000313" key="6">
    <source>
        <dbReference type="EMBL" id="EFV05788.1"/>
    </source>
</evidence>
<dbReference type="GO" id="GO:0030313">
    <property type="term" value="C:cell envelope"/>
    <property type="evidence" value="ECO:0007669"/>
    <property type="project" value="UniProtKB-SubCell"/>
</dbReference>
<feature type="chain" id="PRO_5003208385" description="Multidrug resistance protein MdtA-like barrel-sandwich hybrid domain-containing protein" evidence="4">
    <location>
        <begin position="24"/>
        <end position="296"/>
    </location>
</feature>
<evidence type="ECO:0000256" key="1">
    <source>
        <dbReference type="ARBA" id="ARBA00004196"/>
    </source>
</evidence>
<gene>
    <name evidence="6" type="ORF">HMPREF9420_0049</name>
</gene>
<dbReference type="PANTHER" id="PTHR32347:SF23">
    <property type="entry name" value="BLL5650 PROTEIN"/>
    <property type="match status" value="1"/>
</dbReference>
<keyword evidence="7" id="KW-1185">Reference proteome</keyword>
<dbReference type="Pfam" id="PF25917">
    <property type="entry name" value="BSH_RND"/>
    <property type="match status" value="1"/>
</dbReference>
<dbReference type="EMBL" id="AEQO01000003">
    <property type="protein sequence ID" value="EFV05788.1"/>
    <property type="molecule type" value="Genomic_DNA"/>
</dbReference>
<evidence type="ECO:0000256" key="3">
    <source>
        <dbReference type="SAM" id="Coils"/>
    </source>
</evidence>
<comment type="subcellular location">
    <subcellularLocation>
        <location evidence="1">Cell envelope</location>
    </subcellularLocation>
</comment>
<dbReference type="AlphaFoldDB" id="E6MKN2"/>
<dbReference type="SUPFAM" id="SSF111369">
    <property type="entry name" value="HlyD-like secretion proteins"/>
    <property type="match status" value="1"/>
</dbReference>
<dbReference type="PANTHER" id="PTHR32347">
    <property type="entry name" value="EFFLUX SYSTEM COMPONENT YKNX-RELATED"/>
    <property type="match status" value="1"/>
</dbReference>
<reference evidence="6 7" key="1">
    <citation type="submission" date="2010-12" db="EMBL/GenBank/DDBJ databases">
        <authorList>
            <person name="Muzny D."/>
            <person name="Qin X."/>
            <person name="Deng J."/>
            <person name="Jiang H."/>
            <person name="Liu Y."/>
            <person name="Qu J."/>
            <person name="Song X.-Z."/>
            <person name="Zhang L."/>
            <person name="Thornton R."/>
            <person name="Coyle M."/>
            <person name="Francisco L."/>
            <person name="Jackson L."/>
            <person name="Javaid M."/>
            <person name="Korchina V."/>
            <person name="Kovar C."/>
            <person name="Mata R."/>
            <person name="Mathew T."/>
            <person name="Ngo R."/>
            <person name="Nguyen L."/>
            <person name="Nguyen N."/>
            <person name="Okwuonu G."/>
            <person name="Ongeri F."/>
            <person name="Pham C."/>
            <person name="Simmons D."/>
            <person name="Wilczek-Boney K."/>
            <person name="Hale W."/>
            <person name="Jakkamsetti A."/>
            <person name="Pham P."/>
            <person name="Ruth R."/>
            <person name="San Lucas F."/>
            <person name="Warren J."/>
            <person name="Zhang J."/>
            <person name="Zhao Z."/>
            <person name="Zhou C."/>
            <person name="Zhu D."/>
            <person name="Lee S."/>
            <person name="Bess C."/>
            <person name="Blankenburg K."/>
            <person name="Forbes L."/>
            <person name="Fu Q."/>
            <person name="Gubbala S."/>
            <person name="Hirani K."/>
            <person name="Jayaseelan J.C."/>
            <person name="Lara F."/>
            <person name="Munidasa M."/>
            <person name="Palculict T."/>
            <person name="Patil S."/>
            <person name="Pu L.-L."/>
            <person name="Saada N."/>
            <person name="Tang L."/>
            <person name="Weissenberger G."/>
            <person name="Zhu Y."/>
            <person name="Hemphill L."/>
            <person name="Shang Y."/>
            <person name="Youmans B."/>
            <person name="Ayvaz T."/>
            <person name="Ross M."/>
            <person name="Santibanez J."/>
            <person name="Aqrawi P."/>
            <person name="Gross S."/>
            <person name="Joshi V."/>
            <person name="Fowler G."/>
            <person name="Nazareth L."/>
            <person name="Reid J."/>
            <person name="Worley K."/>
            <person name="Petrosino J."/>
            <person name="Highlander S."/>
            <person name="Gibbs R."/>
        </authorList>
    </citation>
    <scope>NUCLEOTIDE SEQUENCE [LARGE SCALE GENOMIC DNA]</scope>
    <source>
        <strain evidence="6 7">DSM 15606</strain>
    </source>
</reference>
<sequence>MMKKIMLFAIMCLLMCCSNNDNVFDATGTFEATEVTVSAEQTGKLIRFDVQEGGKVVVNKEVGCIDTIPFYLKARQIGALKMVYQAQKPNASTQVAALRQQIVKAQEDVKRYAELVKDGAANRKILDDSRNQLLVLQRQLAAQNSTLGNSTRSLSAQMGTADVEKLQVIDQLRKCHITSPISGNVLEKYAEQGEFVMTGKPLFKVADIQRLYLRAYITSQQLSKVKLGQRVTVFSDYGNNLRKSYQGVVSWISSQSEFTPKTILTNDERADLVYAIKVAVKNDGSIKIGMYGEVNF</sequence>
<dbReference type="Gene3D" id="2.40.30.170">
    <property type="match status" value="1"/>
</dbReference>
<dbReference type="InterPro" id="IPR058625">
    <property type="entry name" value="MdtA-like_BSH"/>
</dbReference>
<dbReference type="Gene3D" id="2.40.50.100">
    <property type="match status" value="1"/>
</dbReference>
<dbReference type="HOGENOM" id="CLU_018816_6_3_10"/>
<accession>E6MKN2</accession>
<feature type="coiled-coil region" evidence="3">
    <location>
        <begin position="88"/>
        <end position="115"/>
    </location>
</feature>
<feature type="signal peptide" evidence="4">
    <location>
        <begin position="1"/>
        <end position="23"/>
    </location>
</feature>
<protein>
    <recommendedName>
        <fullName evidence="5">Multidrug resistance protein MdtA-like barrel-sandwich hybrid domain-containing protein</fullName>
    </recommendedName>
</protein>
<dbReference type="InterPro" id="IPR050465">
    <property type="entry name" value="UPF0194_transport"/>
</dbReference>
<comment type="caution">
    <text evidence="6">The sequence shown here is derived from an EMBL/GenBank/DDBJ whole genome shotgun (WGS) entry which is preliminary data.</text>
</comment>
<name>E6MKN2_9BACT</name>
<keyword evidence="4" id="KW-0732">Signal</keyword>
<organism evidence="6 7">
    <name type="scientific">Segatella salivae DSM 15606</name>
    <dbReference type="NCBI Taxonomy" id="888832"/>
    <lineage>
        <taxon>Bacteria</taxon>
        <taxon>Pseudomonadati</taxon>
        <taxon>Bacteroidota</taxon>
        <taxon>Bacteroidia</taxon>
        <taxon>Bacteroidales</taxon>
        <taxon>Prevotellaceae</taxon>
        <taxon>Segatella</taxon>
    </lineage>
</organism>
<dbReference type="STRING" id="888832.HMPREF9420_0049"/>
<evidence type="ECO:0000256" key="2">
    <source>
        <dbReference type="ARBA" id="ARBA00023054"/>
    </source>
</evidence>
<feature type="domain" description="Multidrug resistance protein MdtA-like barrel-sandwich hybrid" evidence="5">
    <location>
        <begin position="34"/>
        <end position="205"/>
    </location>
</feature>
<dbReference type="Proteomes" id="UP000003874">
    <property type="component" value="Unassembled WGS sequence"/>
</dbReference>
<evidence type="ECO:0000313" key="7">
    <source>
        <dbReference type="Proteomes" id="UP000003874"/>
    </source>
</evidence>
<evidence type="ECO:0000256" key="4">
    <source>
        <dbReference type="SAM" id="SignalP"/>
    </source>
</evidence>
<dbReference type="Gene3D" id="1.10.287.470">
    <property type="entry name" value="Helix hairpin bin"/>
    <property type="match status" value="1"/>
</dbReference>
<keyword evidence="2 3" id="KW-0175">Coiled coil</keyword>
<dbReference type="eggNOG" id="COG0845">
    <property type="taxonomic scope" value="Bacteria"/>
</dbReference>
<proteinExistence type="predicted"/>
<evidence type="ECO:0000259" key="5">
    <source>
        <dbReference type="Pfam" id="PF25917"/>
    </source>
</evidence>